<evidence type="ECO:0000256" key="1">
    <source>
        <dbReference type="SAM" id="MobiDB-lite"/>
    </source>
</evidence>
<evidence type="ECO:0000313" key="5">
    <source>
        <dbReference type="Proteomes" id="UP000011087"/>
    </source>
</evidence>
<sequence length="129" mass="15041">MRHDEDAAMRSRELVPVTVAAMMAAALLMAMRSHPGPQREELQESMGDRYGMDRYAKMERKAADLIHSHEVNSGSLRGSRNREALMRIRKYERRERLRRIEEEIRRYGLAGEEERQMGQGGIEAGRRRE</sequence>
<dbReference type="Proteomes" id="UP000011087">
    <property type="component" value="Unassembled WGS sequence"/>
</dbReference>
<dbReference type="EnsemblProtists" id="EKX34270">
    <property type="protein sequence ID" value="EKX34270"/>
    <property type="gene ID" value="GUITHDRAFT_119560"/>
</dbReference>
<reference evidence="4" key="3">
    <citation type="submission" date="2016-03" db="UniProtKB">
        <authorList>
            <consortium name="EnsemblProtists"/>
        </authorList>
    </citation>
    <scope>IDENTIFICATION</scope>
</reference>
<accession>L1IEN0</accession>
<keyword evidence="2" id="KW-0472">Membrane</keyword>
<dbReference type="RefSeq" id="XP_005821250.1">
    <property type="nucleotide sequence ID" value="XM_005821193.1"/>
</dbReference>
<name>L1IEN0_GUITC</name>
<gene>
    <name evidence="3" type="ORF">GUITHDRAFT_119560</name>
</gene>
<feature type="region of interest" description="Disordered" evidence="1">
    <location>
        <begin position="109"/>
        <end position="129"/>
    </location>
</feature>
<proteinExistence type="predicted"/>
<evidence type="ECO:0000313" key="3">
    <source>
        <dbReference type="EMBL" id="EKX34270.1"/>
    </source>
</evidence>
<organism evidence="3">
    <name type="scientific">Guillardia theta (strain CCMP2712)</name>
    <name type="common">Cryptophyte</name>
    <dbReference type="NCBI Taxonomy" id="905079"/>
    <lineage>
        <taxon>Eukaryota</taxon>
        <taxon>Cryptophyceae</taxon>
        <taxon>Pyrenomonadales</taxon>
        <taxon>Geminigeraceae</taxon>
        <taxon>Guillardia</taxon>
    </lineage>
</organism>
<reference evidence="3 5" key="1">
    <citation type="journal article" date="2012" name="Nature">
        <title>Algal genomes reveal evolutionary mosaicism and the fate of nucleomorphs.</title>
        <authorList>
            <consortium name="DOE Joint Genome Institute"/>
            <person name="Curtis B.A."/>
            <person name="Tanifuji G."/>
            <person name="Burki F."/>
            <person name="Gruber A."/>
            <person name="Irimia M."/>
            <person name="Maruyama S."/>
            <person name="Arias M.C."/>
            <person name="Ball S.G."/>
            <person name="Gile G.H."/>
            <person name="Hirakawa Y."/>
            <person name="Hopkins J.F."/>
            <person name="Kuo A."/>
            <person name="Rensing S.A."/>
            <person name="Schmutz J."/>
            <person name="Symeonidi A."/>
            <person name="Elias M."/>
            <person name="Eveleigh R.J."/>
            <person name="Herman E.K."/>
            <person name="Klute M.J."/>
            <person name="Nakayama T."/>
            <person name="Obornik M."/>
            <person name="Reyes-Prieto A."/>
            <person name="Armbrust E.V."/>
            <person name="Aves S.J."/>
            <person name="Beiko R.G."/>
            <person name="Coutinho P."/>
            <person name="Dacks J.B."/>
            <person name="Durnford D.G."/>
            <person name="Fast N.M."/>
            <person name="Green B.R."/>
            <person name="Grisdale C.J."/>
            <person name="Hempel F."/>
            <person name="Henrissat B."/>
            <person name="Hoppner M.P."/>
            <person name="Ishida K."/>
            <person name="Kim E."/>
            <person name="Koreny L."/>
            <person name="Kroth P.G."/>
            <person name="Liu Y."/>
            <person name="Malik S.B."/>
            <person name="Maier U.G."/>
            <person name="McRose D."/>
            <person name="Mock T."/>
            <person name="Neilson J.A."/>
            <person name="Onodera N.T."/>
            <person name="Poole A.M."/>
            <person name="Pritham E.J."/>
            <person name="Richards T.A."/>
            <person name="Rocap G."/>
            <person name="Roy S.W."/>
            <person name="Sarai C."/>
            <person name="Schaack S."/>
            <person name="Shirato S."/>
            <person name="Slamovits C.H."/>
            <person name="Spencer D.F."/>
            <person name="Suzuki S."/>
            <person name="Worden A.Z."/>
            <person name="Zauner S."/>
            <person name="Barry K."/>
            <person name="Bell C."/>
            <person name="Bharti A.K."/>
            <person name="Crow J.A."/>
            <person name="Grimwood J."/>
            <person name="Kramer R."/>
            <person name="Lindquist E."/>
            <person name="Lucas S."/>
            <person name="Salamov A."/>
            <person name="McFadden G.I."/>
            <person name="Lane C.E."/>
            <person name="Keeling P.J."/>
            <person name="Gray M.W."/>
            <person name="Grigoriev I.V."/>
            <person name="Archibald J.M."/>
        </authorList>
    </citation>
    <scope>NUCLEOTIDE SEQUENCE</scope>
    <source>
        <strain evidence="3 5">CCMP2712</strain>
    </source>
</reference>
<protein>
    <submittedName>
        <fullName evidence="3 4">Uncharacterized protein</fullName>
    </submittedName>
</protein>
<evidence type="ECO:0000313" key="4">
    <source>
        <dbReference type="EnsemblProtists" id="EKX34270"/>
    </source>
</evidence>
<dbReference type="PaxDb" id="55529-EKX34270"/>
<keyword evidence="5" id="KW-1185">Reference proteome</keyword>
<dbReference type="AlphaFoldDB" id="L1IEN0"/>
<dbReference type="GeneID" id="17290991"/>
<keyword evidence="2" id="KW-0812">Transmembrane</keyword>
<evidence type="ECO:0000256" key="2">
    <source>
        <dbReference type="SAM" id="Phobius"/>
    </source>
</evidence>
<dbReference type="KEGG" id="gtt:GUITHDRAFT_119560"/>
<keyword evidence="2" id="KW-1133">Transmembrane helix</keyword>
<dbReference type="HOGENOM" id="CLU_1952943_0_0_1"/>
<feature type="transmembrane region" description="Helical" evidence="2">
    <location>
        <begin position="14"/>
        <end position="31"/>
    </location>
</feature>
<dbReference type="EMBL" id="JH993114">
    <property type="protein sequence ID" value="EKX34270.1"/>
    <property type="molecule type" value="Genomic_DNA"/>
</dbReference>
<reference evidence="5" key="2">
    <citation type="submission" date="2012-11" db="EMBL/GenBank/DDBJ databases">
        <authorList>
            <person name="Kuo A."/>
            <person name="Curtis B.A."/>
            <person name="Tanifuji G."/>
            <person name="Burki F."/>
            <person name="Gruber A."/>
            <person name="Irimia M."/>
            <person name="Maruyama S."/>
            <person name="Arias M.C."/>
            <person name="Ball S.G."/>
            <person name="Gile G.H."/>
            <person name="Hirakawa Y."/>
            <person name="Hopkins J.F."/>
            <person name="Rensing S.A."/>
            <person name="Schmutz J."/>
            <person name="Symeonidi A."/>
            <person name="Elias M."/>
            <person name="Eveleigh R.J."/>
            <person name="Herman E.K."/>
            <person name="Klute M.J."/>
            <person name="Nakayama T."/>
            <person name="Obornik M."/>
            <person name="Reyes-Prieto A."/>
            <person name="Armbrust E.V."/>
            <person name="Aves S.J."/>
            <person name="Beiko R.G."/>
            <person name="Coutinho P."/>
            <person name="Dacks J.B."/>
            <person name="Durnford D.G."/>
            <person name="Fast N.M."/>
            <person name="Green B.R."/>
            <person name="Grisdale C."/>
            <person name="Hempe F."/>
            <person name="Henrissat B."/>
            <person name="Hoppner M.P."/>
            <person name="Ishida K.-I."/>
            <person name="Kim E."/>
            <person name="Koreny L."/>
            <person name="Kroth P.G."/>
            <person name="Liu Y."/>
            <person name="Malik S.-B."/>
            <person name="Maier U.G."/>
            <person name="McRose D."/>
            <person name="Mock T."/>
            <person name="Neilson J.A."/>
            <person name="Onodera N.T."/>
            <person name="Poole A.M."/>
            <person name="Pritham E.J."/>
            <person name="Richards T.A."/>
            <person name="Rocap G."/>
            <person name="Roy S.W."/>
            <person name="Sarai C."/>
            <person name="Schaack S."/>
            <person name="Shirato S."/>
            <person name="Slamovits C.H."/>
            <person name="Spencer D.F."/>
            <person name="Suzuki S."/>
            <person name="Worden A.Z."/>
            <person name="Zauner S."/>
            <person name="Barry K."/>
            <person name="Bell C."/>
            <person name="Bharti A.K."/>
            <person name="Crow J.A."/>
            <person name="Grimwood J."/>
            <person name="Kramer R."/>
            <person name="Lindquist E."/>
            <person name="Lucas S."/>
            <person name="Salamov A."/>
            <person name="McFadden G.I."/>
            <person name="Lane C.E."/>
            <person name="Keeling P.J."/>
            <person name="Gray M.W."/>
            <person name="Grigoriev I.V."/>
            <person name="Archibald J.M."/>
        </authorList>
    </citation>
    <scope>NUCLEOTIDE SEQUENCE</scope>
    <source>
        <strain evidence="5">CCMP2712</strain>
    </source>
</reference>